<proteinExistence type="predicted"/>
<feature type="region of interest" description="Disordered" evidence="1">
    <location>
        <begin position="1"/>
        <end position="21"/>
    </location>
</feature>
<dbReference type="EMBL" id="JACGWJ010000208">
    <property type="protein sequence ID" value="KAL0294219.1"/>
    <property type="molecule type" value="Genomic_DNA"/>
</dbReference>
<evidence type="ECO:0000256" key="1">
    <source>
        <dbReference type="SAM" id="MobiDB-lite"/>
    </source>
</evidence>
<gene>
    <name evidence="2" type="ORF">Sradi_6898200</name>
</gene>
<name>A0AAW2JIJ6_SESRA</name>
<comment type="caution">
    <text evidence="2">The sequence shown here is derived from an EMBL/GenBank/DDBJ whole genome shotgun (WGS) entry which is preliminary data.</text>
</comment>
<evidence type="ECO:0000313" key="2">
    <source>
        <dbReference type="EMBL" id="KAL0294219.1"/>
    </source>
</evidence>
<sequence>MAPTSPPLRTARASSPAYGSSGGGLSFALGKRFAVAKLRPRLLVASGRLIPSPEIQVSTGKELLIPRGRAGLEASYLLPISPPFNNKVDPMAARKGDLVLYSGDLFPTEARKLPSCPRSHSVNRKGKPTHLSAHRCGFTKRLSTVHSPVHVGEVDVNPLRISSSPVMFRIAKWRSVDCHSLDERRPLILFSVCCSPNGILRDSSSSSPLPEEFHIERISTPDRATKLLKDSAWKRDGILSAELKETSKLG</sequence>
<reference evidence="2" key="2">
    <citation type="journal article" date="2024" name="Plant">
        <title>Genomic evolution and insights into agronomic trait innovations of Sesamum species.</title>
        <authorList>
            <person name="Miao H."/>
            <person name="Wang L."/>
            <person name="Qu L."/>
            <person name="Liu H."/>
            <person name="Sun Y."/>
            <person name="Le M."/>
            <person name="Wang Q."/>
            <person name="Wei S."/>
            <person name="Zheng Y."/>
            <person name="Lin W."/>
            <person name="Duan Y."/>
            <person name="Cao H."/>
            <person name="Xiong S."/>
            <person name="Wang X."/>
            <person name="Wei L."/>
            <person name="Li C."/>
            <person name="Ma Q."/>
            <person name="Ju M."/>
            <person name="Zhao R."/>
            <person name="Li G."/>
            <person name="Mu C."/>
            <person name="Tian Q."/>
            <person name="Mei H."/>
            <person name="Zhang T."/>
            <person name="Gao T."/>
            <person name="Zhang H."/>
        </authorList>
    </citation>
    <scope>NUCLEOTIDE SEQUENCE</scope>
    <source>
        <strain evidence="2">G02</strain>
    </source>
</reference>
<reference evidence="2" key="1">
    <citation type="submission" date="2020-06" db="EMBL/GenBank/DDBJ databases">
        <authorList>
            <person name="Li T."/>
            <person name="Hu X."/>
            <person name="Zhang T."/>
            <person name="Song X."/>
            <person name="Zhang H."/>
            <person name="Dai N."/>
            <person name="Sheng W."/>
            <person name="Hou X."/>
            <person name="Wei L."/>
        </authorList>
    </citation>
    <scope>NUCLEOTIDE SEQUENCE</scope>
    <source>
        <strain evidence="2">G02</strain>
        <tissue evidence="2">Leaf</tissue>
    </source>
</reference>
<protein>
    <submittedName>
        <fullName evidence="2">Uncharacterized protein</fullName>
    </submittedName>
</protein>
<organism evidence="2">
    <name type="scientific">Sesamum radiatum</name>
    <name type="common">Black benniseed</name>
    <dbReference type="NCBI Taxonomy" id="300843"/>
    <lineage>
        <taxon>Eukaryota</taxon>
        <taxon>Viridiplantae</taxon>
        <taxon>Streptophyta</taxon>
        <taxon>Embryophyta</taxon>
        <taxon>Tracheophyta</taxon>
        <taxon>Spermatophyta</taxon>
        <taxon>Magnoliopsida</taxon>
        <taxon>eudicotyledons</taxon>
        <taxon>Gunneridae</taxon>
        <taxon>Pentapetalae</taxon>
        <taxon>asterids</taxon>
        <taxon>lamiids</taxon>
        <taxon>Lamiales</taxon>
        <taxon>Pedaliaceae</taxon>
        <taxon>Sesamum</taxon>
    </lineage>
</organism>
<accession>A0AAW2JIJ6</accession>
<dbReference type="AlphaFoldDB" id="A0AAW2JIJ6"/>